<reference evidence="3 4" key="1">
    <citation type="submission" date="2020-08" db="EMBL/GenBank/DDBJ databases">
        <title>Genomic Encyclopedia of Type Strains, Phase IV (KMG-IV): sequencing the most valuable type-strain genomes for metagenomic binning, comparative biology and taxonomic classification.</title>
        <authorList>
            <person name="Goeker M."/>
        </authorList>
    </citation>
    <scope>NUCLEOTIDE SEQUENCE [LARGE SCALE GENOMIC DNA]</scope>
    <source>
        <strain evidence="3 4">DSM 29514</strain>
    </source>
</reference>
<dbReference type="AlphaFoldDB" id="A0A7W6LD93"/>
<proteinExistence type="predicted"/>
<gene>
    <name evidence="3" type="ORF">GGQ72_000723</name>
</gene>
<dbReference type="Pfam" id="PF04972">
    <property type="entry name" value="BON"/>
    <property type="match status" value="1"/>
</dbReference>
<feature type="compositionally biased region" description="Basic and acidic residues" evidence="1">
    <location>
        <begin position="1"/>
        <end position="25"/>
    </location>
</feature>
<dbReference type="InterPro" id="IPR014004">
    <property type="entry name" value="Transpt-assoc_nodulatn_dom_bac"/>
</dbReference>
<evidence type="ECO:0000259" key="2">
    <source>
        <dbReference type="PROSITE" id="PS50914"/>
    </source>
</evidence>
<organism evidence="3 4">
    <name type="scientific">Rhizobium rhizoryzae</name>
    <dbReference type="NCBI Taxonomy" id="451876"/>
    <lineage>
        <taxon>Bacteria</taxon>
        <taxon>Pseudomonadati</taxon>
        <taxon>Pseudomonadota</taxon>
        <taxon>Alphaproteobacteria</taxon>
        <taxon>Hyphomicrobiales</taxon>
        <taxon>Rhizobiaceae</taxon>
        <taxon>Rhizobium/Agrobacterium group</taxon>
        <taxon>Rhizobium</taxon>
    </lineage>
</organism>
<name>A0A7W6LD93_9HYPH</name>
<keyword evidence="4" id="KW-1185">Reference proteome</keyword>
<dbReference type="InterPro" id="IPR007055">
    <property type="entry name" value="BON_dom"/>
</dbReference>
<dbReference type="Proteomes" id="UP000519897">
    <property type="component" value="Unassembled WGS sequence"/>
</dbReference>
<feature type="region of interest" description="Disordered" evidence="1">
    <location>
        <begin position="1"/>
        <end position="45"/>
    </location>
</feature>
<evidence type="ECO:0000313" key="4">
    <source>
        <dbReference type="Proteomes" id="UP000519897"/>
    </source>
</evidence>
<accession>A0A7W6LD93</accession>
<dbReference type="SMART" id="SM00749">
    <property type="entry name" value="BON"/>
    <property type="match status" value="1"/>
</dbReference>
<dbReference type="PROSITE" id="PS50914">
    <property type="entry name" value="BON"/>
    <property type="match status" value="1"/>
</dbReference>
<feature type="domain" description="BON" evidence="2">
    <location>
        <begin position="88"/>
        <end position="156"/>
    </location>
</feature>
<sequence>MPAKKSVNDISREEDYRDYDTRNIDDGWPYADQAGATAPPVGNAAYGDTAANFDRERNKGFQVDSADETGLEEGVTDRTTPATKGMELSDDLEERVSDAIEELDLVAMETIDIRADGTTVTIEGEVDDAQTARKLVAHVKRVPGVGKVVNELTLLGIDSLIPDED</sequence>
<protein>
    <submittedName>
        <fullName evidence="3">Osmotically-inducible protein OsmY</fullName>
    </submittedName>
</protein>
<dbReference type="RefSeq" id="WP_062554513.1">
    <property type="nucleotide sequence ID" value="NZ_CP049250.1"/>
</dbReference>
<comment type="caution">
    <text evidence="3">The sequence shown here is derived from an EMBL/GenBank/DDBJ whole genome shotgun (WGS) entry which is preliminary data.</text>
</comment>
<dbReference type="Gene3D" id="3.30.1340.30">
    <property type="match status" value="1"/>
</dbReference>
<evidence type="ECO:0000313" key="3">
    <source>
        <dbReference type="EMBL" id="MBB4142224.1"/>
    </source>
</evidence>
<dbReference type="EMBL" id="JACIEC010000001">
    <property type="protein sequence ID" value="MBB4142224.1"/>
    <property type="molecule type" value="Genomic_DNA"/>
</dbReference>
<evidence type="ECO:0000256" key="1">
    <source>
        <dbReference type="SAM" id="MobiDB-lite"/>
    </source>
</evidence>
<feature type="region of interest" description="Disordered" evidence="1">
    <location>
        <begin position="67"/>
        <end position="90"/>
    </location>
</feature>